<dbReference type="Pfam" id="PF17921">
    <property type="entry name" value="Integrase_H2C2"/>
    <property type="match status" value="1"/>
</dbReference>
<keyword evidence="1" id="KW-0808">Transferase</keyword>
<evidence type="ECO:0000256" key="8">
    <source>
        <dbReference type="SAM" id="MobiDB-lite"/>
    </source>
</evidence>
<evidence type="ECO:0000256" key="1">
    <source>
        <dbReference type="ARBA" id="ARBA00022679"/>
    </source>
</evidence>
<evidence type="ECO:0000259" key="10">
    <source>
        <dbReference type="PROSITE" id="PS50994"/>
    </source>
</evidence>
<keyword evidence="2" id="KW-0548">Nucleotidyltransferase</keyword>
<evidence type="ECO:0000256" key="2">
    <source>
        <dbReference type="ARBA" id="ARBA00022695"/>
    </source>
</evidence>
<dbReference type="SUPFAM" id="SSF56672">
    <property type="entry name" value="DNA/RNA polymerases"/>
    <property type="match status" value="1"/>
</dbReference>
<proteinExistence type="predicted"/>
<dbReference type="InterPro" id="IPR001969">
    <property type="entry name" value="Aspartic_peptidase_AS"/>
</dbReference>
<feature type="region of interest" description="Disordered" evidence="8">
    <location>
        <begin position="1900"/>
        <end position="1921"/>
    </location>
</feature>
<sequence length="1921" mass="212875">MLINTTPLRVRHLETKLPFSVDTALRRGSSIHPLVDLTTTTTPTPNPSDTTTIAALHAVTDALTNITDRLVKLEEKSDAPTTTNFADIANNATSTRTVTTALTAPTRISPTVTATCLDSHDDNLHNDALTKAMLTAGRIRPTPDSQLFSGSSDKNVETFLHEVTSDFRYILSDANMKIALLLSSMSQPTIAHVTSLYSAKFGAITEAGGIEANTFLARLIEVLREAYTTSTAHMDARLSWESLLLQGHASFVDFINNFQKLRTEVGALRGRIIEPSEALGRLWGCLPPSLREWASDYLPPPSGQDLTERELQYYITRLRNHCQHGSYHLMTTTMTSSTALDSPTATTLATTTPNYPITHTSSTTSSTTQAPPVNIHNNAQALTVTTRPPASSPQPQPRAQNNNCFRCAQPGHRANSCPAPQPLNHQRRCKRCGHSKHTTAQCTRPTSVQCVRCRRVGHLASICLQSHCSPQAESSPRPDDPTSTSTTAPQSSPPTSTTSTSATQGTQSTERVHQPCDQAPLPQCYAECALTTSPTSQPDQAPRVDNDQVIIATCPATLAPVNSTAPLPTTPQPTANGNCDSLLRESHVAEAPVLTMSTDDQPGALYTDFNFLSNNSTPHKVRVMVDTGSSRSYISLMTLRHCLQQRLVHSYRRTTPLTILTANGATFSSAVQAQLLLNTRQGPRPVWLHCADHLINDILIGVDLLLDLDIMILMAKRQPLLRTQVGPLRDSIVKLVDTKKCKAAPKESAPEIYSGVAADGELPVLRPISNSPEAQATSSSTPFPTTTTTTSTTHSTNADPTVCQPPAAQSIPTPSYDLANYVADFFTTIVAHTAVEGLKTHDNIADSDPCPSPSTAVDTLTVVPQPDGTFKHYHRLPWKSTARPSTSLKGVQARTEAQLRRLSPHDYQHYDDCIEDLLQRGAIRRLQPTESPHWAMCHFGVQGHALSTTPLRPVFTGTQIGKFLQRPKGNVTINVVNPLLLLRTNAHYHIEDLSKAFYSMYVFADEELWLCFWHRRAWHCFMKCPMGIAPSTAFLATSLDAILTDLQRHHYARPIPTITHVDDITQVFRSKQEREETHDLNVKHFGNHHFHINNTKRLTDDSRRERALGVWIDENDAITLYSIPPLGNFDSAEYDPVKDRRPPLPLNDADLDLDHDTTSSEPLTLQQAFSYVCGCYDPLGLAAETTTRQRILLRQTLALGLTNNDKVPADISLQLLQCRRHLCNMKPQPRHVAPYLDANDNPIYFACVDASSQAVGLTITARGHDRVIAHSLLVPRSKALWTVVRLELQAIILSIPYIDQFVDAFKHNHKLPRVIICSDSLVNVQRLNSTRDPSGDLNNWDKSNIHKARQLLSQRGYQLRHLKGTANPADPISRGLPVQLRCDADPKYYDSAYLQEWIINFVDSTHSNSAPTCAVTSANVTSDDSDDTDNNNNNNNNDQVNPVVVSLPQVGYSIDVLKTAQHSDPHISAIIASLGNRQQLLNLRVQLKYYFLDSDGLLRYYPHHEKLPRLQADCPVVIPSSGAKALWSRLHEAHNHPGSGSGLRRLQRLVIWHRMPRDVRRWTSQCVICLRSRRERQAMNTVNKFRVKSTRPLEVLNIDYCGPYHGTSGSPVALVAVCAATGFVYGRLLPDRKLATLIHYLFLLFNENGYPSILCCDRDSTILAAADHLASWGITVATIPAYSVKLAWWERVHRQLHDHMRCYLLHQQAALQQNGNPTPPPPTYADTEKALASSIMAINETPHGPGGLGVTPNMMVHSNGDAMLPKSLVLNDNNSDEAIQYVKRLIIAPIKDETTVQQLRQGMALSLRQYLRLTRLPHLKRHDGPTRYQVPIDHPSSRLKSGDPCYYWRPRAHKLSSSWLPATFIARLPDTNFAVLQKPSGQRITEYFFNVMCIRTSEELSTSTTTTTASPQHLTTTTTAH</sequence>
<feature type="region of interest" description="Disordered" evidence="8">
    <location>
        <begin position="469"/>
        <end position="514"/>
    </location>
</feature>
<dbReference type="Gene3D" id="3.10.10.10">
    <property type="entry name" value="HIV Type 1 Reverse Transcriptase, subunit A, domain 1"/>
    <property type="match status" value="1"/>
</dbReference>
<keyword evidence="7" id="KW-0863">Zinc-finger</keyword>
<dbReference type="Gene3D" id="4.10.60.10">
    <property type="entry name" value="Zinc finger, CCHC-type"/>
    <property type="match status" value="1"/>
</dbReference>
<evidence type="ECO:0000256" key="4">
    <source>
        <dbReference type="ARBA" id="ARBA00022759"/>
    </source>
</evidence>
<dbReference type="Pfam" id="PF05380">
    <property type="entry name" value="Peptidase_A17"/>
    <property type="match status" value="1"/>
</dbReference>
<evidence type="ECO:0000313" key="11">
    <source>
        <dbReference type="EMBL" id="KAF4694595.1"/>
    </source>
</evidence>
<dbReference type="Gene3D" id="1.10.340.70">
    <property type="match status" value="1"/>
</dbReference>
<evidence type="ECO:0000256" key="6">
    <source>
        <dbReference type="ARBA" id="ARBA00022918"/>
    </source>
</evidence>
<dbReference type="GO" id="GO:0003964">
    <property type="term" value="F:RNA-directed DNA polymerase activity"/>
    <property type="evidence" value="ECO:0007669"/>
    <property type="project" value="UniProtKB-KW"/>
</dbReference>
<dbReference type="InterPro" id="IPR041588">
    <property type="entry name" value="Integrase_H2C2"/>
</dbReference>
<evidence type="ECO:0000256" key="7">
    <source>
        <dbReference type="PROSITE-ProRule" id="PRU00047"/>
    </source>
</evidence>
<accession>A0A7J6PEN6</accession>
<dbReference type="InterPro" id="IPR001878">
    <property type="entry name" value="Znf_CCHC"/>
</dbReference>
<dbReference type="InterPro" id="IPR012337">
    <property type="entry name" value="RNaseH-like_sf"/>
</dbReference>
<keyword evidence="7" id="KW-0862">Zinc</keyword>
<dbReference type="GO" id="GO:0015074">
    <property type="term" value="P:DNA integration"/>
    <property type="evidence" value="ECO:0007669"/>
    <property type="project" value="InterPro"/>
</dbReference>
<evidence type="ECO:0000256" key="3">
    <source>
        <dbReference type="ARBA" id="ARBA00022722"/>
    </source>
</evidence>
<dbReference type="SUPFAM" id="SSF53098">
    <property type="entry name" value="Ribonuclease H-like"/>
    <property type="match status" value="1"/>
</dbReference>
<dbReference type="GO" id="GO:0003676">
    <property type="term" value="F:nucleic acid binding"/>
    <property type="evidence" value="ECO:0007669"/>
    <property type="project" value="InterPro"/>
</dbReference>
<evidence type="ECO:0000313" key="12">
    <source>
        <dbReference type="Proteomes" id="UP000541610"/>
    </source>
</evidence>
<dbReference type="EMBL" id="JABANP010000030">
    <property type="protein sequence ID" value="KAF4694595.1"/>
    <property type="molecule type" value="Genomic_DNA"/>
</dbReference>
<feature type="compositionally biased region" description="Low complexity" evidence="8">
    <location>
        <begin position="777"/>
        <end position="796"/>
    </location>
</feature>
<dbReference type="GO" id="GO:0006508">
    <property type="term" value="P:proteolysis"/>
    <property type="evidence" value="ECO:0007669"/>
    <property type="project" value="InterPro"/>
</dbReference>
<keyword evidence="3" id="KW-0540">Nuclease</keyword>
<feature type="region of interest" description="Disordered" evidence="8">
    <location>
        <begin position="385"/>
        <end position="405"/>
    </location>
</feature>
<keyword evidence="7" id="KW-0479">Metal-binding</keyword>
<feature type="compositionally biased region" description="Low complexity" evidence="8">
    <location>
        <begin position="481"/>
        <end position="509"/>
    </location>
</feature>
<dbReference type="OrthoDB" id="440387at2759"/>
<dbReference type="InterPro" id="IPR043502">
    <property type="entry name" value="DNA/RNA_pol_sf"/>
</dbReference>
<dbReference type="SMART" id="SM00343">
    <property type="entry name" value="ZnF_C2HC"/>
    <property type="match status" value="3"/>
</dbReference>
<dbReference type="PANTHER" id="PTHR47331:SF1">
    <property type="entry name" value="GAG-LIKE PROTEIN"/>
    <property type="match status" value="1"/>
</dbReference>
<protein>
    <submittedName>
        <fullName evidence="11">Uncharacterized protein</fullName>
    </submittedName>
</protein>
<dbReference type="SUPFAM" id="SSF50630">
    <property type="entry name" value="Acid proteases"/>
    <property type="match status" value="1"/>
</dbReference>
<gene>
    <name evidence="11" type="ORF">FOZ60_007565</name>
</gene>
<dbReference type="PROSITE" id="PS50158">
    <property type="entry name" value="ZF_CCHC"/>
    <property type="match status" value="1"/>
</dbReference>
<evidence type="ECO:0000256" key="5">
    <source>
        <dbReference type="ARBA" id="ARBA00022801"/>
    </source>
</evidence>
<feature type="region of interest" description="Disordered" evidence="8">
    <location>
        <begin position="344"/>
        <end position="372"/>
    </location>
</feature>
<dbReference type="InterPro" id="IPR001584">
    <property type="entry name" value="Integrase_cat-core"/>
</dbReference>
<dbReference type="InterPro" id="IPR043128">
    <property type="entry name" value="Rev_trsase/Diguanyl_cyclase"/>
</dbReference>
<feature type="compositionally biased region" description="Low complexity" evidence="8">
    <location>
        <begin position="344"/>
        <end position="368"/>
    </location>
</feature>
<keyword evidence="5" id="KW-0378">Hydrolase</keyword>
<feature type="region of interest" description="Disordered" evidence="8">
    <location>
        <begin position="1416"/>
        <end position="1441"/>
    </location>
</feature>
<dbReference type="InterPro" id="IPR008042">
    <property type="entry name" value="Retrotrans_Pao"/>
</dbReference>
<dbReference type="SUPFAM" id="SSF57756">
    <property type="entry name" value="Retrovirus zinc finger-like domains"/>
    <property type="match status" value="1"/>
</dbReference>
<reference evidence="11 12" key="1">
    <citation type="submission" date="2020-04" db="EMBL/GenBank/DDBJ databases">
        <title>Perkinsus olseni comparative genomics.</title>
        <authorList>
            <person name="Bogema D.R."/>
        </authorList>
    </citation>
    <scope>NUCLEOTIDE SEQUENCE [LARGE SCALE GENOMIC DNA]</scope>
    <source>
        <strain evidence="11">00978-12</strain>
    </source>
</reference>
<evidence type="ECO:0000259" key="9">
    <source>
        <dbReference type="PROSITE" id="PS50158"/>
    </source>
</evidence>
<feature type="region of interest" description="Disordered" evidence="8">
    <location>
        <begin position="765"/>
        <end position="808"/>
    </location>
</feature>
<feature type="domain" description="Integrase catalytic" evidence="10">
    <location>
        <begin position="1588"/>
        <end position="1760"/>
    </location>
</feature>
<dbReference type="InterPro" id="IPR021109">
    <property type="entry name" value="Peptidase_aspartic_dom_sf"/>
</dbReference>
<comment type="caution">
    <text evidence="11">The sequence shown here is derived from an EMBL/GenBank/DDBJ whole genome shotgun (WGS) entry which is preliminary data.</text>
</comment>
<feature type="domain" description="CCHC-type" evidence="9">
    <location>
        <begin position="404"/>
        <end position="418"/>
    </location>
</feature>
<keyword evidence="4" id="KW-0255">Endonuclease</keyword>
<dbReference type="PROSITE" id="PS00141">
    <property type="entry name" value="ASP_PROTEASE"/>
    <property type="match status" value="1"/>
</dbReference>
<dbReference type="GO" id="GO:0004519">
    <property type="term" value="F:endonuclease activity"/>
    <property type="evidence" value="ECO:0007669"/>
    <property type="project" value="UniProtKB-KW"/>
</dbReference>
<keyword evidence="6" id="KW-0695">RNA-directed DNA polymerase</keyword>
<name>A0A7J6PEN6_PEROL</name>
<dbReference type="PROSITE" id="PS50994">
    <property type="entry name" value="INTEGRASE"/>
    <property type="match status" value="1"/>
</dbReference>
<dbReference type="CDD" id="cd00303">
    <property type="entry name" value="retropepsin_like"/>
    <property type="match status" value="1"/>
</dbReference>
<organism evidence="11 12">
    <name type="scientific">Perkinsus olseni</name>
    <name type="common">Perkinsus atlanticus</name>
    <dbReference type="NCBI Taxonomy" id="32597"/>
    <lineage>
        <taxon>Eukaryota</taxon>
        <taxon>Sar</taxon>
        <taxon>Alveolata</taxon>
        <taxon>Perkinsozoa</taxon>
        <taxon>Perkinsea</taxon>
        <taxon>Perkinsida</taxon>
        <taxon>Perkinsidae</taxon>
        <taxon>Perkinsus</taxon>
    </lineage>
</organism>
<dbReference type="Gene3D" id="3.30.420.10">
    <property type="entry name" value="Ribonuclease H-like superfamily/Ribonuclease H"/>
    <property type="match status" value="1"/>
</dbReference>
<feature type="compositionally biased region" description="Low complexity" evidence="8">
    <location>
        <begin position="1430"/>
        <end position="1441"/>
    </location>
</feature>
<dbReference type="PANTHER" id="PTHR47331">
    <property type="entry name" value="PHD-TYPE DOMAIN-CONTAINING PROTEIN"/>
    <property type="match status" value="1"/>
</dbReference>
<dbReference type="GO" id="GO:0004190">
    <property type="term" value="F:aspartic-type endopeptidase activity"/>
    <property type="evidence" value="ECO:0007669"/>
    <property type="project" value="InterPro"/>
</dbReference>
<dbReference type="GO" id="GO:0008270">
    <property type="term" value="F:zinc ion binding"/>
    <property type="evidence" value="ECO:0007669"/>
    <property type="project" value="UniProtKB-KW"/>
</dbReference>
<dbReference type="Gene3D" id="3.30.70.270">
    <property type="match status" value="1"/>
</dbReference>
<dbReference type="InterPro" id="IPR036875">
    <property type="entry name" value="Znf_CCHC_sf"/>
</dbReference>
<dbReference type="InterPro" id="IPR036397">
    <property type="entry name" value="RNaseH_sf"/>
</dbReference>
<dbReference type="Proteomes" id="UP000541610">
    <property type="component" value="Unassembled WGS sequence"/>
</dbReference>